<feature type="domain" description="Major facilitator superfamily (MFS) profile" evidence="2">
    <location>
        <begin position="25"/>
        <end position="481"/>
    </location>
</feature>
<dbReference type="AlphaFoldDB" id="A0A6P8FSZ2"/>
<dbReference type="Gene3D" id="1.20.1250.20">
    <property type="entry name" value="MFS general substrate transporter like domains"/>
    <property type="match status" value="1"/>
</dbReference>
<dbReference type="RefSeq" id="XP_031429688.1">
    <property type="nucleotide sequence ID" value="XM_031573828.1"/>
</dbReference>
<dbReference type="GO" id="GO:0016020">
    <property type="term" value="C:membrane"/>
    <property type="evidence" value="ECO:0007669"/>
    <property type="project" value="UniProtKB-SubCell"/>
</dbReference>
<dbReference type="SUPFAM" id="SSF103473">
    <property type="entry name" value="MFS general substrate transporter"/>
    <property type="match status" value="1"/>
</dbReference>
<dbReference type="InterPro" id="IPR050327">
    <property type="entry name" value="Proton-linked_MCT"/>
</dbReference>
<sequence length="488" mass="53092">MRLISSVKGCMGPNVYPDVPNGGWGWVVAVAFFFVEVFTYGFIRSFGIFREEIMAEFNESSNRVMWVIPICVFTMGFTAPLSTVLSNRFGFRPTVMVGGLLMSLGTISSSFTRSINEMYITLGIVSGLGYCLTFLPTITILSQYFSRTRYTAISVASLGECIFPFALANVYNIHHVDEIGWRDCMVVIGVLQVSVIGCGALLCPIVLKPRQAAGDSSSSVDTSFQPLSASRTNLNNAQQEAPSQASPDKKCLTEEEKEQQACLKKQEDNEGQETVIVESSGPTTAISPASTKLLDFMVLCDGSFICYSLFGLFATLGTSLRFYITLLYYSQDMGMAALILGPLYFTICLSEIVGRLSGGCLVDCVPFRKINVLLLCMVLLTVVSVFVLCAGMFLWALSGFTFLGYLLGAVCSMHIPMLAEVDRLGIKRMPSAVGIYACIQSFGVLAVPLLWGEEDTKILPFACVGMGLGALFLGLVHPVSLCQGKRKE</sequence>
<proteinExistence type="predicted"/>
<dbReference type="Proteomes" id="UP000515152">
    <property type="component" value="Chromosome 9"/>
</dbReference>
<dbReference type="KEGG" id="char:105909724"/>
<reference evidence="4" key="1">
    <citation type="submission" date="2025-08" db="UniProtKB">
        <authorList>
            <consortium name="RefSeq"/>
        </authorList>
    </citation>
    <scope>IDENTIFICATION</scope>
</reference>
<dbReference type="GO" id="GO:0008028">
    <property type="term" value="F:monocarboxylic acid transmembrane transporter activity"/>
    <property type="evidence" value="ECO:0007669"/>
    <property type="project" value="TreeGrafter"/>
</dbReference>
<dbReference type="OrthoDB" id="8055603at2759"/>
<comment type="subcellular location">
    <subcellularLocation>
        <location evidence="1">Membrane</location>
        <topology evidence="1">Multi-pass membrane protein</topology>
    </subcellularLocation>
</comment>
<dbReference type="Pfam" id="PF07690">
    <property type="entry name" value="MFS_1"/>
    <property type="match status" value="1"/>
</dbReference>
<name>A0A6P8FSZ2_CLUHA</name>
<gene>
    <name evidence="4" type="primary">LOC105909724</name>
</gene>
<evidence type="ECO:0000313" key="3">
    <source>
        <dbReference type="Proteomes" id="UP000515152"/>
    </source>
</evidence>
<dbReference type="PROSITE" id="PS50850">
    <property type="entry name" value="MFS"/>
    <property type="match status" value="1"/>
</dbReference>
<dbReference type="GeneID" id="105909724"/>
<evidence type="ECO:0000313" key="4">
    <source>
        <dbReference type="RefSeq" id="XP_031429688.1"/>
    </source>
</evidence>
<organism evidence="3 4">
    <name type="scientific">Clupea harengus</name>
    <name type="common">Atlantic herring</name>
    <dbReference type="NCBI Taxonomy" id="7950"/>
    <lineage>
        <taxon>Eukaryota</taxon>
        <taxon>Metazoa</taxon>
        <taxon>Chordata</taxon>
        <taxon>Craniata</taxon>
        <taxon>Vertebrata</taxon>
        <taxon>Euteleostomi</taxon>
        <taxon>Actinopterygii</taxon>
        <taxon>Neopterygii</taxon>
        <taxon>Teleostei</taxon>
        <taxon>Clupei</taxon>
        <taxon>Clupeiformes</taxon>
        <taxon>Clupeoidei</taxon>
        <taxon>Clupeidae</taxon>
        <taxon>Clupea</taxon>
    </lineage>
</organism>
<dbReference type="InterPro" id="IPR036259">
    <property type="entry name" value="MFS_trans_sf"/>
</dbReference>
<dbReference type="PANTHER" id="PTHR11360:SF20">
    <property type="entry name" value="MONOCARBOXYLATE TRANSPORTER 7"/>
    <property type="match status" value="1"/>
</dbReference>
<accession>A0A6P8FSZ2</accession>
<protein>
    <submittedName>
        <fullName evidence="4">Monocarboxylate transporter 7-like</fullName>
    </submittedName>
</protein>
<dbReference type="InterPro" id="IPR020846">
    <property type="entry name" value="MFS_dom"/>
</dbReference>
<dbReference type="PANTHER" id="PTHR11360">
    <property type="entry name" value="MONOCARBOXYLATE TRANSPORTER"/>
    <property type="match status" value="1"/>
</dbReference>
<keyword evidence="3" id="KW-1185">Reference proteome</keyword>
<evidence type="ECO:0000256" key="1">
    <source>
        <dbReference type="ARBA" id="ARBA00004141"/>
    </source>
</evidence>
<dbReference type="InterPro" id="IPR011701">
    <property type="entry name" value="MFS"/>
</dbReference>
<evidence type="ECO:0000259" key="2">
    <source>
        <dbReference type="PROSITE" id="PS50850"/>
    </source>
</evidence>